<keyword evidence="4" id="KW-0347">Helicase</keyword>
<keyword evidence="1" id="KW-0479">Metal-binding</keyword>
<dbReference type="GO" id="GO:0046872">
    <property type="term" value="F:metal ion binding"/>
    <property type="evidence" value="ECO:0007669"/>
    <property type="project" value="UniProtKB-KW"/>
</dbReference>
<protein>
    <recommendedName>
        <fullName evidence="7">DNA replication factor Dna2 N-terminal domain-containing protein</fullName>
    </recommendedName>
</protein>
<keyword evidence="9" id="KW-1185">Reference proteome</keyword>
<keyword evidence="2" id="KW-0547">Nucleotide-binding</keyword>
<evidence type="ECO:0000256" key="6">
    <source>
        <dbReference type="SAM" id="MobiDB-lite"/>
    </source>
</evidence>
<dbReference type="Pfam" id="PF08696">
    <property type="entry name" value="Dna2"/>
    <property type="match status" value="1"/>
</dbReference>
<proteinExistence type="predicted"/>
<dbReference type="GO" id="GO:0005524">
    <property type="term" value="F:ATP binding"/>
    <property type="evidence" value="ECO:0007669"/>
    <property type="project" value="UniProtKB-KW"/>
</dbReference>
<dbReference type="EMBL" id="JAUZQC010000003">
    <property type="protein sequence ID" value="KAK5873835.1"/>
    <property type="molecule type" value="Genomic_DNA"/>
</dbReference>
<feature type="compositionally biased region" description="Polar residues" evidence="6">
    <location>
        <begin position="290"/>
        <end position="301"/>
    </location>
</feature>
<evidence type="ECO:0000256" key="5">
    <source>
        <dbReference type="ARBA" id="ARBA00022840"/>
    </source>
</evidence>
<feature type="compositionally biased region" description="Basic and acidic residues" evidence="6">
    <location>
        <begin position="140"/>
        <end position="152"/>
    </location>
</feature>
<feature type="region of interest" description="Disordered" evidence="6">
    <location>
        <begin position="286"/>
        <end position="318"/>
    </location>
</feature>
<reference evidence="8 9" key="2">
    <citation type="journal article" date="2023" name="Mol. Biol. Evol.">
        <title>Genomics of Secondarily Temperate Adaptation in the Only Non-Antarctic Icefish.</title>
        <authorList>
            <person name="Rivera-Colon A.G."/>
            <person name="Rayamajhi N."/>
            <person name="Minhas B.F."/>
            <person name="Madrigal G."/>
            <person name="Bilyk K.T."/>
            <person name="Yoon V."/>
            <person name="Hune M."/>
            <person name="Gregory S."/>
            <person name="Cheng C.H.C."/>
            <person name="Catchen J.M."/>
        </authorList>
    </citation>
    <scope>NUCLEOTIDE SEQUENCE [LARGE SCALE GENOMIC DNA]</scope>
    <source>
        <strain evidence="8">JMC-PN-2008</strain>
    </source>
</reference>
<evidence type="ECO:0000259" key="7">
    <source>
        <dbReference type="Pfam" id="PF08696"/>
    </source>
</evidence>
<dbReference type="GO" id="GO:0016787">
    <property type="term" value="F:hydrolase activity"/>
    <property type="evidence" value="ECO:0007669"/>
    <property type="project" value="UniProtKB-KW"/>
</dbReference>
<accession>A0AAN7YB13</accession>
<organism evidence="8 9">
    <name type="scientific">Eleginops maclovinus</name>
    <name type="common">Patagonian blennie</name>
    <name type="synonym">Eleginus maclovinus</name>
    <dbReference type="NCBI Taxonomy" id="56733"/>
    <lineage>
        <taxon>Eukaryota</taxon>
        <taxon>Metazoa</taxon>
        <taxon>Chordata</taxon>
        <taxon>Craniata</taxon>
        <taxon>Vertebrata</taxon>
        <taxon>Euteleostomi</taxon>
        <taxon>Actinopterygii</taxon>
        <taxon>Neopterygii</taxon>
        <taxon>Teleostei</taxon>
        <taxon>Neoteleostei</taxon>
        <taxon>Acanthomorphata</taxon>
        <taxon>Eupercaria</taxon>
        <taxon>Perciformes</taxon>
        <taxon>Notothenioidei</taxon>
        <taxon>Eleginopidae</taxon>
        <taxon>Eleginops</taxon>
    </lineage>
</organism>
<sequence length="445" mass="49235">MNRTKLKKTKGPEGQKNILSFFSSQNHQKDLLSPTKLPITALARTEPQIKNGETSTFRPHSPLKRSIFRDLENLQPCSPDLLLSVPETPDSQIKLSDTSSFSDGDRLSPRPSSKAGLEKLGNLSPICRTPRSKGQRARRVMSEEGGKTERENGWSGSVKRIISPPQESHNAKRPRNANPPKPIGPLRTPRCSSNLSEGQSVSYDKRNVLGDQRTHQKERDENEKDTGFTVITEQKAYGNLHAHLDKDTHTLTVHMHTPSVQNISTEMQRSVEPGDLDLTRARATTAALTSNGDNPTSSDQQRAGAENPGVTSSGPVEEMLDDSWFDDLMDNNKDLVIEEKSKRPRKVPDHVILSGGLNNRYWVLDVEEKPGKKLLTITCFKSQHPTETCLLKDGWEITPVCCGDVVHLEGHSDGGSWVVDREQGFLVYYLIASSQVPASQAPSAA</sequence>
<feature type="region of interest" description="Disordered" evidence="6">
    <location>
        <begin position="84"/>
        <end position="227"/>
    </location>
</feature>
<feature type="compositionally biased region" description="Polar residues" evidence="6">
    <location>
        <begin position="89"/>
        <end position="102"/>
    </location>
</feature>
<dbReference type="AlphaFoldDB" id="A0AAN7YB13"/>
<evidence type="ECO:0000256" key="1">
    <source>
        <dbReference type="ARBA" id="ARBA00022723"/>
    </source>
</evidence>
<feature type="compositionally biased region" description="Polar residues" evidence="6">
    <location>
        <begin position="190"/>
        <end position="202"/>
    </location>
</feature>
<gene>
    <name evidence="8" type="ORF">PBY51_018838</name>
</gene>
<dbReference type="GO" id="GO:0004386">
    <property type="term" value="F:helicase activity"/>
    <property type="evidence" value="ECO:0007669"/>
    <property type="project" value="UniProtKB-KW"/>
</dbReference>
<keyword evidence="5" id="KW-0067">ATP-binding</keyword>
<reference evidence="8 9" key="1">
    <citation type="journal article" date="2023" name="Genes (Basel)">
        <title>Chromosome-Level Genome Assembly and Circadian Gene Repertoire of the Patagonia Blennie Eleginops maclovinus-The Closest Ancestral Proxy of Antarctic Cryonotothenioids.</title>
        <authorList>
            <person name="Cheng C.C."/>
            <person name="Rivera-Colon A.G."/>
            <person name="Minhas B.F."/>
            <person name="Wilson L."/>
            <person name="Rayamajhi N."/>
            <person name="Vargas-Chacoff L."/>
            <person name="Catchen J.M."/>
        </authorList>
    </citation>
    <scope>NUCLEOTIDE SEQUENCE [LARGE SCALE GENOMIC DNA]</scope>
    <source>
        <strain evidence="8">JMC-PN-2008</strain>
    </source>
</reference>
<evidence type="ECO:0000256" key="4">
    <source>
        <dbReference type="ARBA" id="ARBA00022806"/>
    </source>
</evidence>
<evidence type="ECO:0000256" key="3">
    <source>
        <dbReference type="ARBA" id="ARBA00022801"/>
    </source>
</evidence>
<evidence type="ECO:0000313" key="8">
    <source>
        <dbReference type="EMBL" id="KAK5873835.1"/>
    </source>
</evidence>
<evidence type="ECO:0000256" key="2">
    <source>
        <dbReference type="ARBA" id="ARBA00022741"/>
    </source>
</evidence>
<feature type="domain" description="DNA replication factor Dna2 N-terminal" evidence="7">
    <location>
        <begin position="382"/>
        <end position="428"/>
    </location>
</feature>
<feature type="compositionally biased region" description="Basic residues" evidence="6">
    <location>
        <begin position="130"/>
        <end position="139"/>
    </location>
</feature>
<name>A0AAN7YB13_ELEMC</name>
<comment type="caution">
    <text evidence="8">The sequence shown here is derived from an EMBL/GenBank/DDBJ whole genome shotgun (WGS) entry which is preliminary data.</text>
</comment>
<keyword evidence="3" id="KW-0378">Hydrolase</keyword>
<dbReference type="Proteomes" id="UP001346869">
    <property type="component" value="Unassembled WGS sequence"/>
</dbReference>
<feature type="compositionally biased region" description="Basic and acidic residues" evidence="6">
    <location>
        <begin position="203"/>
        <end position="226"/>
    </location>
</feature>
<evidence type="ECO:0000313" key="9">
    <source>
        <dbReference type="Proteomes" id="UP001346869"/>
    </source>
</evidence>
<dbReference type="InterPro" id="IPR014808">
    <property type="entry name" value="DNA_replication_fac_Dna2_N"/>
</dbReference>